<dbReference type="GO" id="GO:0006623">
    <property type="term" value="P:protein targeting to vacuole"/>
    <property type="evidence" value="ECO:0007669"/>
    <property type="project" value="TreeGrafter"/>
</dbReference>
<dbReference type="AlphaFoldDB" id="A0A6I9QDS6"/>
<feature type="region of interest" description="Disordered" evidence="8">
    <location>
        <begin position="26"/>
        <end position="66"/>
    </location>
</feature>
<evidence type="ECO:0000256" key="2">
    <source>
        <dbReference type="ARBA" id="ARBA00006613"/>
    </source>
</evidence>
<feature type="domain" description="Clathrin/coatomer adaptor adaptin-like N-terminal" evidence="9">
    <location>
        <begin position="99"/>
        <end position="705"/>
    </location>
</feature>
<dbReference type="OrthoDB" id="10264595at2759"/>
<protein>
    <recommendedName>
        <fullName evidence="7">AP-3 complex subunit delta</fullName>
    </recommendedName>
</protein>
<keyword evidence="7" id="KW-0333">Golgi apparatus</keyword>
<proteinExistence type="inferred from homology"/>
<comment type="similarity">
    <text evidence="2 7">Belongs to the adaptor complexes large subunit family.</text>
</comment>
<dbReference type="FunCoup" id="A0A6I9QDS6">
    <property type="interactions" value="2304"/>
</dbReference>
<keyword evidence="4" id="KW-0677">Repeat</keyword>
<organism evidence="10 11">
    <name type="scientific">Elaeis guineensis var. tenera</name>
    <name type="common">Oil palm</name>
    <dbReference type="NCBI Taxonomy" id="51953"/>
    <lineage>
        <taxon>Eukaryota</taxon>
        <taxon>Viridiplantae</taxon>
        <taxon>Streptophyta</taxon>
        <taxon>Embryophyta</taxon>
        <taxon>Tracheophyta</taxon>
        <taxon>Spermatophyta</taxon>
        <taxon>Magnoliopsida</taxon>
        <taxon>Liliopsida</taxon>
        <taxon>Arecaceae</taxon>
        <taxon>Arecoideae</taxon>
        <taxon>Cocoseae</taxon>
        <taxon>Elaeidinae</taxon>
        <taxon>Elaeis</taxon>
    </lineage>
</organism>
<dbReference type="InterPro" id="IPR017105">
    <property type="entry name" value="AP3_complex_dsu"/>
</dbReference>
<accession>A0A6I9QDS6</accession>
<reference evidence="11" key="1">
    <citation type="submission" date="2025-08" db="UniProtKB">
        <authorList>
            <consortium name="RefSeq"/>
        </authorList>
    </citation>
    <scope>IDENTIFICATION</scope>
</reference>
<evidence type="ECO:0000256" key="5">
    <source>
        <dbReference type="ARBA" id="ARBA00022927"/>
    </source>
</evidence>
<dbReference type="InParanoid" id="A0A6I9QDS6"/>
<evidence type="ECO:0000256" key="7">
    <source>
        <dbReference type="PIRNR" id="PIRNR037092"/>
    </source>
</evidence>
<evidence type="ECO:0000256" key="1">
    <source>
        <dbReference type="ARBA" id="ARBA00004308"/>
    </source>
</evidence>
<name>A0A6I9QDS6_ELAGV</name>
<feature type="compositionally biased region" description="Low complexity" evidence="8">
    <location>
        <begin position="914"/>
        <end position="926"/>
    </location>
</feature>
<dbReference type="GO" id="GO:0006896">
    <property type="term" value="P:Golgi to vacuole transport"/>
    <property type="evidence" value="ECO:0007669"/>
    <property type="project" value="TreeGrafter"/>
</dbReference>
<dbReference type="PIRSF" id="PIRSF037092">
    <property type="entry name" value="AP3_complex_delta"/>
    <property type="match status" value="1"/>
</dbReference>
<sequence>MDRNLDPSIVAERMQEPNIFRKDELEVVGQRTPKNKHLPDAFGLRAPPPAPRPWRGGSSSSSSTAPSLVDSLFQRSLDDLIKSLRSQPASAEPVLLSRALAEIRREIRSPDPDTKAVALQKLTYLSSIHGLDASWAAFHALELLPSPSPLHKRLAYLAASLSFHPSTTDVLPLSTHQLRKDLSPSSPPPFSSLALHLLSLSASPDLARHLASDLIPLLSPRASSTITNTKNNNNNSSPLRPKAAAAALRALSLCPDAVPLLFKPLVDCLSSPVPRIVSTAVGAFAELVSTTDPAPYLPLAPEFYRLLTDSRNNWVLIKLLKIFARLAPLEPRLAARLVDPLCDLLRRSSAQSLVFECVRTIFSGFPDHDHALRLAVDKVKEFLANDDDPNLRYLGLRALTMIGPRNSWAVEESRDSVIRSLADPDPDPNIRREALRLIMGMVFDTNVVEISVMLVNYAMKSDPVFANEILDAVLTTCGRNVYELIVDFDWYVSLLGEMVRNPHCAKGEEIERQLVDIGLRVRDARPELVRVARDLLIDPALLGNPLLCRILSAAAWVSGEYVEFSRNRLELVEALLQPRTSLLPPLVRAVYIQAVFKVLAFCFNSYIDQPEASQVSSLGNSTTGLGLTIECNAAAANCLSDDITGMESADGIASLLSSIEKKDPFFTCEYLSHILYLIETAVGPLSENADVEVQERARNVLGLIHMLKEIPVWKTEEEGFKKDKDNRIGKIMNLMRALFSEELGPVSVNAQKRVPVPEGLVLKENLADLAMILTEGDIAPSMSISFSLRSHQHMEIKDEAMPSVQSTSLLAEHRKRHGLYYLSAEKDDTESNDFPHALDPLLPGSHSDATEDLVKLTEQSLIPRKVKPTKPRPIVLKLDEGDGVSTSTSTTVKESKDDLLSGAIHDVLLGNEGKPSSSQKRSSNKSSGRRVKEVSDNSESVSQSKENLDLGDRENRSSRRSKHRSHDKERHRSSQNNEEKEEKSHRNSTRSSHHHERQKHRQRGEAPLNVVPQAPVIQDLLL</sequence>
<dbReference type="GO" id="GO:0010008">
    <property type="term" value="C:endosome membrane"/>
    <property type="evidence" value="ECO:0007669"/>
    <property type="project" value="TreeGrafter"/>
</dbReference>
<dbReference type="GO" id="GO:0005794">
    <property type="term" value="C:Golgi apparatus"/>
    <property type="evidence" value="ECO:0007669"/>
    <property type="project" value="UniProtKB-SubCell"/>
</dbReference>
<feature type="compositionally biased region" description="Basic and acidic residues" evidence="8">
    <location>
        <begin position="946"/>
        <end position="957"/>
    </location>
</feature>
<evidence type="ECO:0000256" key="3">
    <source>
        <dbReference type="ARBA" id="ARBA00022448"/>
    </source>
</evidence>
<evidence type="ECO:0000259" key="9">
    <source>
        <dbReference type="Pfam" id="PF01602"/>
    </source>
</evidence>
<keyword evidence="6" id="KW-0472">Membrane</keyword>
<dbReference type="Pfam" id="PF01602">
    <property type="entry name" value="Adaptin_N"/>
    <property type="match status" value="1"/>
</dbReference>
<dbReference type="SUPFAM" id="SSF48371">
    <property type="entry name" value="ARM repeat"/>
    <property type="match status" value="1"/>
</dbReference>
<comment type="subunit">
    <text evidence="7">Adaptor protein complex 3 (AP-3) is a heterotetramer.</text>
</comment>
<evidence type="ECO:0000313" key="10">
    <source>
        <dbReference type="Proteomes" id="UP000504607"/>
    </source>
</evidence>
<dbReference type="GO" id="GO:0030123">
    <property type="term" value="C:AP-3 adaptor complex"/>
    <property type="evidence" value="ECO:0007669"/>
    <property type="project" value="InterPro"/>
</dbReference>
<dbReference type="Proteomes" id="UP000504607">
    <property type="component" value="Unplaced"/>
</dbReference>
<dbReference type="KEGG" id="egu:105033789"/>
<evidence type="ECO:0000256" key="8">
    <source>
        <dbReference type="SAM" id="MobiDB-lite"/>
    </source>
</evidence>
<dbReference type="RefSeq" id="XP_010907010.1">
    <property type="nucleotide sequence ID" value="XM_010908708.1"/>
</dbReference>
<dbReference type="Gene3D" id="1.25.10.10">
    <property type="entry name" value="Leucine-rich Repeat Variant"/>
    <property type="match status" value="1"/>
</dbReference>
<keyword evidence="5 7" id="KW-0653">Protein transport</keyword>
<feature type="compositionally biased region" description="Low complexity" evidence="8">
    <location>
        <begin position="53"/>
        <end position="66"/>
    </location>
</feature>
<evidence type="ECO:0000256" key="6">
    <source>
        <dbReference type="ARBA" id="ARBA00023136"/>
    </source>
</evidence>
<keyword evidence="10" id="KW-1185">Reference proteome</keyword>
<keyword evidence="3 7" id="KW-0813">Transport</keyword>
<feature type="compositionally biased region" description="Low complexity" evidence="8">
    <location>
        <begin position="883"/>
        <end position="892"/>
    </location>
</feature>
<comment type="subcellular location">
    <subcellularLocation>
        <location evidence="1">Endomembrane system</location>
    </subcellularLocation>
    <subcellularLocation>
        <location evidence="7">Golgi apparatus</location>
    </subcellularLocation>
</comment>
<dbReference type="PANTHER" id="PTHR22781">
    <property type="entry name" value="DELTA ADAPTIN-RELATED"/>
    <property type="match status" value="1"/>
</dbReference>
<dbReference type="GeneID" id="105033789"/>
<feature type="compositionally biased region" description="Basic residues" evidence="8">
    <location>
        <begin position="986"/>
        <end position="1002"/>
    </location>
</feature>
<feature type="compositionally biased region" description="Basic and acidic residues" evidence="8">
    <location>
        <begin position="966"/>
        <end position="985"/>
    </location>
</feature>
<gene>
    <name evidence="11" type="primary">LOC105033789</name>
</gene>
<dbReference type="InterPro" id="IPR002553">
    <property type="entry name" value="Clathrin/coatomer_adapt-like_N"/>
</dbReference>
<evidence type="ECO:0000256" key="4">
    <source>
        <dbReference type="ARBA" id="ARBA00022737"/>
    </source>
</evidence>
<dbReference type="InterPro" id="IPR016024">
    <property type="entry name" value="ARM-type_fold"/>
</dbReference>
<feature type="region of interest" description="Disordered" evidence="8">
    <location>
        <begin position="873"/>
        <end position="1022"/>
    </location>
</feature>
<dbReference type="InterPro" id="IPR011989">
    <property type="entry name" value="ARM-like"/>
</dbReference>
<dbReference type="PANTHER" id="PTHR22781:SF12">
    <property type="entry name" value="AP-3 COMPLEX SUBUNIT DELTA-1"/>
    <property type="match status" value="1"/>
</dbReference>
<evidence type="ECO:0000313" key="11">
    <source>
        <dbReference type="RefSeq" id="XP_010907010.1"/>
    </source>
</evidence>
<comment type="function">
    <text evidence="7">Part of the AP-3 complex, an adaptor-related complex which seems to be clathrin-associated. The complex is associated with the Golgi region as well as more peripheral structures. It facilitates the budding of vesicles from the Golgi membrane and may be directly involved in trafficking to the vacuole. It also function in maintaining the identity of lytic vacuoles and in regulating the transition between storage and lytic vacuoles.</text>
</comment>